<name>A0A6J4V440_9BACT</name>
<reference evidence="1" key="1">
    <citation type="submission" date="2020-02" db="EMBL/GenBank/DDBJ databases">
        <authorList>
            <person name="Meier V. D."/>
        </authorList>
    </citation>
    <scope>NUCLEOTIDE SEQUENCE</scope>
    <source>
        <strain evidence="1">AVDCRST_MAG49</strain>
    </source>
</reference>
<protein>
    <submittedName>
        <fullName evidence="1">Uncharacterized protein</fullName>
    </submittedName>
</protein>
<proteinExistence type="predicted"/>
<sequence>MASEAPGAAVRRWDDTLNRRGHAALGARVASGSVPHHGPHR</sequence>
<gene>
    <name evidence="1" type="ORF">AVDCRST_MAG49-3192</name>
</gene>
<accession>A0A6J4V440</accession>
<dbReference type="EMBL" id="CADCWG010000218">
    <property type="protein sequence ID" value="CAA9567971.1"/>
    <property type="molecule type" value="Genomic_DNA"/>
</dbReference>
<dbReference type="AlphaFoldDB" id="A0A6J4V440"/>
<organism evidence="1">
    <name type="scientific">uncultured Thermomicrobiales bacterium</name>
    <dbReference type="NCBI Taxonomy" id="1645740"/>
    <lineage>
        <taxon>Bacteria</taxon>
        <taxon>Pseudomonadati</taxon>
        <taxon>Thermomicrobiota</taxon>
        <taxon>Thermomicrobia</taxon>
        <taxon>Thermomicrobiales</taxon>
        <taxon>environmental samples</taxon>
    </lineage>
</organism>
<evidence type="ECO:0000313" key="1">
    <source>
        <dbReference type="EMBL" id="CAA9567971.1"/>
    </source>
</evidence>